<gene>
    <name evidence="1" type="ORF">Q4F19_10080</name>
</gene>
<reference evidence="1" key="1">
    <citation type="submission" date="2023-07" db="EMBL/GenBank/DDBJ databases">
        <authorList>
            <person name="Kim M."/>
        </authorList>
    </citation>
    <scope>NUCLEOTIDE SEQUENCE</scope>
    <source>
        <strain evidence="1">BIUV-7</strain>
    </source>
</reference>
<dbReference type="Proteomes" id="UP001169764">
    <property type="component" value="Unassembled WGS sequence"/>
</dbReference>
<dbReference type="Gene3D" id="3.30.565.10">
    <property type="entry name" value="Histidine kinase-like ATPase, C-terminal domain"/>
    <property type="match status" value="1"/>
</dbReference>
<dbReference type="RefSeq" id="WP_303542170.1">
    <property type="nucleotide sequence ID" value="NZ_JAUOTP010000004.1"/>
</dbReference>
<evidence type="ECO:0000313" key="2">
    <source>
        <dbReference type="Proteomes" id="UP001169764"/>
    </source>
</evidence>
<comment type="caution">
    <text evidence="1">The sequence shown here is derived from an EMBL/GenBank/DDBJ whole genome shotgun (WGS) entry which is preliminary data.</text>
</comment>
<dbReference type="EMBL" id="JAUOTP010000004">
    <property type="protein sequence ID" value="MDO6414726.1"/>
    <property type="molecule type" value="Genomic_DNA"/>
</dbReference>
<evidence type="ECO:0008006" key="3">
    <source>
        <dbReference type="Google" id="ProtNLM"/>
    </source>
</evidence>
<organism evidence="1 2">
    <name type="scientific">Sphingomonas natans</name>
    <dbReference type="NCBI Taxonomy" id="3063330"/>
    <lineage>
        <taxon>Bacteria</taxon>
        <taxon>Pseudomonadati</taxon>
        <taxon>Pseudomonadota</taxon>
        <taxon>Alphaproteobacteria</taxon>
        <taxon>Sphingomonadales</taxon>
        <taxon>Sphingomonadaceae</taxon>
        <taxon>Sphingomonas</taxon>
    </lineage>
</organism>
<protein>
    <recommendedName>
        <fullName evidence="3">Sensor histidine kinase</fullName>
    </recommendedName>
</protein>
<proteinExistence type="predicted"/>
<name>A0ABT8Y8R1_9SPHN</name>
<dbReference type="InterPro" id="IPR036890">
    <property type="entry name" value="HATPase_C_sf"/>
</dbReference>
<keyword evidence="2" id="KW-1185">Reference proteome</keyword>
<accession>A0ABT8Y8R1</accession>
<sequence length="475" mass="50555">MRFDDRLATILAWEARDQDDRVRIWRQLADLLAVGADLDEALSADAVARFGETEQAVPLSDRRRMIEGLDLSRASAPFLDHLERDAAAYGVLLRTPSPLRRMTPAMLDEPYDLFPAEHEPAPPIAASQISDLLARIDAYQARREEEPVLETGFAFTIDASGALRAQDGTLFAHCAEPPQGVDGQAAGAWRTGTGFSDARLLVEDGPHAGEWRISAEPIDDIIGRTAGYRGVARAPRADETAVLQAPSAPTASAAETTRLDGAIDRLRDPLEAMVEAVVADALPPGEIRAAASEVASRGAALVAAIDALELAVAAAGDGGLDIAALLVRIDGALQPLAEARGLKVSFRVADGLPPVDADPQAVERMVARLIGAVVALGRRREQIVARLGRDRADGRMLALSVTRPGRLTGWPAQALLDPPAALGDADAPELGLGFALRLVDRLAQEAGGRLAIHDDRIVLSLPLRAETGLRRMRSL</sequence>
<evidence type="ECO:0000313" key="1">
    <source>
        <dbReference type="EMBL" id="MDO6414726.1"/>
    </source>
</evidence>